<dbReference type="InterPro" id="IPR038693">
    <property type="entry name" value="PaaB_sf"/>
</dbReference>
<dbReference type="Gene3D" id="3.10.20.520">
    <property type="entry name" value="Phenylacetic acid degradation B"/>
    <property type="match status" value="1"/>
</dbReference>
<dbReference type="EMBL" id="AP017312">
    <property type="protein sequence ID" value="BAU26864.1"/>
    <property type="molecule type" value="Genomic_DNA"/>
</dbReference>
<reference evidence="1 2" key="1">
    <citation type="submission" date="2015-12" db="EMBL/GenBank/DDBJ databases">
        <title>Genome sequence of Aneurinibacillus soli.</title>
        <authorList>
            <person name="Lee J.S."/>
            <person name="Lee K.C."/>
            <person name="Kim K.K."/>
            <person name="Lee B.W."/>
        </authorList>
    </citation>
    <scope>NUCLEOTIDE SEQUENCE [LARGE SCALE GENOMIC DNA]</scope>
    <source>
        <strain evidence="1 2">CB4</strain>
    </source>
</reference>
<accession>A0A0U5AXZ1</accession>
<dbReference type="OrthoDB" id="2085342at2"/>
<protein>
    <submittedName>
        <fullName evidence="1">Phenylacetic acid degradation B</fullName>
    </submittedName>
</protein>
<dbReference type="AlphaFoldDB" id="A0A0U5AXZ1"/>
<proteinExistence type="predicted"/>
<dbReference type="RefSeq" id="WP_096463863.1">
    <property type="nucleotide sequence ID" value="NZ_AP017312.1"/>
</dbReference>
<dbReference type="InterPro" id="IPR009359">
    <property type="entry name" value="PaaB"/>
</dbReference>
<dbReference type="Pfam" id="PF06243">
    <property type="entry name" value="PaaB"/>
    <property type="match status" value="1"/>
</dbReference>
<keyword evidence="2" id="KW-1185">Reference proteome</keyword>
<name>A0A0U5AXZ1_9BACL</name>
<dbReference type="KEGG" id="asoc:CB4_01033"/>
<organism evidence="1 2">
    <name type="scientific">Aneurinibacillus soli</name>
    <dbReference type="NCBI Taxonomy" id="1500254"/>
    <lineage>
        <taxon>Bacteria</taxon>
        <taxon>Bacillati</taxon>
        <taxon>Bacillota</taxon>
        <taxon>Bacilli</taxon>
        <taxon>Bacillales</taxon>
        <taxon>Paenibacillaceae</taxon>
        <taxon>Aneurinibacillus group</taxon>
        <taxon>Aneurinibacillus</taxon>
    </lineage>
</organism>
<evidence type="ECO:0000313" key="2">
    <source>
        <dbReference type="Proteomes" id="UP000217696"/>
    </source>
</evidence>
<dbReference type="Proteomes" id="UP000217696">
    <property type="component" value="Chromosome"/>
</dbReference>
<evidence type="ECO:0000313" key="1">
    <source>
        <dbReference type="EMBL" id="BAU26864.1"/>
    </source>
</evidence>
<gene>
    <name evidence="1" type="ORF">CB4_01033</name>
</gene>
<sequence length="110" mass="12902">MSTLDAKEYDVYEVFSQKELTAKFESQFSLLAPTPEIALSMAQDNFMRREEVPANIFVVKRDHLHFVSPEERKAFDRIDNKDYRQPAHYGYIPSRWRELAAKNNTSISVE</sequence>